<accession>A0ACB9LRL0</accession>
<protein>
    <submittedName>
        <fullName evidence="1">Uncharacterized protein</fullName>
    </submittedName>
</protein>
<name>A0ACB9LRL0_BAUVA</name>
<organism evidence="1 2">
    <name type="scientific">Bauhinia variegata</name>
    <name type="common">Purple orchid tree</name>
    <name type="synonym">Phanera variegata</name>
    <dbReference type="NCBI Taxonomy" id="167791"/>
    <lineage>
        <taxon>Eukaryota</taxon>
        <taxon>Viridiplantae</taxon>
        <taxon>Streptophyta</taxon>
        <taxon>Embryophyta</taxon>
        <taxon>Tracheophyta</taxon>
        <taxon>Spermatophyta</taxon>
        <taxon>Magnoliopsida</taxon>
        <taxon>eudicotyledons</taxon>
        <taxon>Gunneridae</taxon>
        <taxon>Pentapetalae</taxon>
        <taxon>rosids</taxon>
        <taxon>fabids</taxon>
        <taxon>Fabales</taxon>
        <taxon>Fabaceae</taxon>
        <taxon>Cercidoideae</taxon>
        <taxon>Cercideae</taxon>
        <taxon>Bauhiniinae</taxon>
        <taxon>Bauhinia</taxon>
    </lineage>
</organism>
<gene>
    <name evidence="1" type="ORF">L6164_026908</name>
</gene>
<comment type="caution">
    <text evidence="1">The sequence shown here is derived from an EMBL/GenBank/DDBJ whole genome shotgun (WGS) entry which is preliminary data.</text>
</comment>
<keyword evidence="2" id="KW-1185">Reference proteome</keyword>
<dbReference type="Proteomes" id="UP000828941">
    <property type="component" value="Chromosome 11"/>
</dbReference>
<proteinExistence type="predicted"/>
<evidence type="ECO:0000313" key="2">
    <source>
        <dbReference type="Proteomes" id="UP000828941"/>
    </source>
</evidence>
<evidence type="ECO:0000313" key="1">
    <source>
        <dbReference type="EMBL" id="KAI4313965.1"/>
    </source>
</evidence>
<dbReference type="EMBL" id="CM039436">
    <property type="protein sequence ID" value="KAI4313965.1"/>
    <property type="molecule type" value="Genomic_DNA"/>
</dbReference>
<reference evidence="1 2" key="1">
    <citation type="journal article" date="2022" name="DNA Res.">
        <title>Chromosomal-level genome assembly of the orchid tree Bauhinia variegata (Leguminosae; Cercidoideae) supports the allotetraploid origin hypothesis of Bauhinia.</title>
        <authorList>
            <person name="Zhong Y."/>
            <person name="Chen Y."/>
            <person name="Zheng D."/>
            <person name="Pang J."/>
            <person name="Liu Y."/>
            <person name="Luo S."/>
            <person name="Meng S."/>
            <person name="Qian L."/>
            <person name="Wei D."/>
            <person name="Dai S."/>
            <person name="Zhou R."/>
        </authorList>
    </citation>
    <scope>NUCLEOTIDE SEQUENCE [LARGE SCALE GENOMIC DNA]</scope>
    <source>
        <strain evidence="1">BV-YZ2020</strain>
    </source>
</reference>
<sequence length="138" mass="16524">MIMKYLALVLAQLKWALDFLLYHSFYKLCKPEMPTLRRELKVCQYEPNPSSDEEMDCAVCLCKIREGEEISVLRCEHFFHRICLDLERWVGFNVNYAACPICRELPGQCREITELGAEVIRLQVWSFSSRDRERWWLR</sequence>